<proteinExistence type="predicted"/>
<organism evidence="1 2">
    <name type="scientific">Paradesertivirga mongoliensis</name>
    <dbReference type="NCBI Taxonomy" id="2100740"/>
    <lineage>
        <taxon>Bacteria</taxon>
        <taxon>Pseudomonadati</taxon>
        <taxon>Bacteroidota</taxon>
        <taxon>Sphingobacteriia</taxon>
        <taxon>Sphingobacteriales</taxon>
        <taxon>Sphingobacteriaceae</taxon>
        <taxon>Paradesertivirga</taxon>
    </lineage>
</organism>
<gene>
    <name evidence="1" type="ORF">ACFSJU_14865</name>
</gene>
<evidence type="ECO:0000313" key="2">
    <source>
        <dbReference type="Proteomes" id="UP001597387"/>
    </source>
</evidence>
<accession>A0ABW4ZQ28</accession>
<sequence length="80" mass="9572">MGKYKFRKMYFVCKDKQVISPDVQMTNAYQSKDTADAVCKQQQRDYKYLWETAISKKTVEGFYLVPEALFEEVLKKWVEE</sequence>
<protein>
    <submittedName>
        <fullName evidence="1">Uncharacterized protein</fullName>
    </submittedName>
</protein>
<dbReference type="Proteomes" id="UP001597387">
    <property type="component" value="Unassembled WGS sequence"/>
</dbReference>
<evidence type="ECO:0000313" key="1">
    <source>
        <dbReference type="EMBL" id="MFD2163689.1"/>
    </source>
</evidence>
<dbReference type="EMBL" id="JBHUHZ010000002">
    <property type="protein sequence ID" value="MFD2163689.1"/>
    <property type="molecule type" value="Genomic_DNA"/>
</dbReference>
<reference evidence="2" key="1">
    <citation type="journal article" date="2019" name="Int. J. Syst. Evol. Microbiol.">
        <title>The Global Catalogue of Microorganisms (GCM) 10K type strain sequencing project: providing services to taxonomists for standard genome sequencing and annotation.</title>
        <authorList>
            <consortium name="The Broad Institute Genomics Platform"/>
            <consortium name="The Broad Institute Genome Sequencing Center for Infectious Disease"/>
            <person name="Wu L."/>
            <person name="Ma J."/>
        </authorList>
    </citation>
    <scope>NUCLEOTIDE SEQUENCE [LARGE SCALE GENOMIC DNA]</scope>
    <source>
        <strain evidence="2">KCTC 42217</strain>
    </source>
</reference>
<keyword evidence="2" id="KW-1185">Reference proteome</keyword>
<dbReference type="RefSeq" id="WP_255900430.1">
    <property type="nucleotide sequence ID" value="NZ_JAFMZO010000002.1"/>
</dbReference>
<comment type="caution">
    <text evidence="1">The sequence shown here is derived from an EMBL/GenBank/DDBJ whole genome shotgun (WGS) entry which is preliminary data.</text>
</comment>
<name>A0ABW4ZQ28_9SPHI</name>